<evidence type="ECO:0000313" key="4">
    <source>
        <dbReference type="EMBL" id="RZO12156.1"/>
    </source>
</evidence>
<feature type="domain" description="Coenzyme Q-binding protein COQ10 START" evidence="3">
    <location>
        <begin position="12"/>
        <end position="135"/>
    </location>
</feature>
<dbReference type="Pfam" id="PF03364">
    <property type="entry name" value="Polyketide_cyc"/>
    <property type="match status" value="1"/>
</dbReference>
<evidence type="ECO:0000256" key="1">
    <source>
        <dbReference type="ARBA" id="ARBA00008918"/>
    </source>
</evidence>
<sequence length="141" mass="15967">MSSSFEGSEIFEAPPEKIFALINNFESYKDFLPGCLESSRLADDEEGCVMGRLVFSLLNKTYAFESNNQTNGQEISITQSKGPFLDFYALWTLEAINENQTKVKFETKFTLPFVLKIIATQSMIDNIGHKFINAFANQLLK</sequence>
<reference evidence="4 5" key="1">
    <citation type="submission" date="2019-02" db="EMBL/GenBank/DDBJ databases">
        <title>Prokaryotic population dynamics and viral predation in marine succession experiment using metagenomics: the confinement effect.</title>
        <authorList>
            <person name="Haro-Moreno J.M."/>
            <person name="Rodriguez-Valera F."/>
            <person name="Lopez-Perez M."/>
        </authorList>
    </citation>
    <scope>NUCLEOTIDE SEQUENCE [LARGE SCALE GENOMIC DNA]</scope>
    <source>
        <strain evidence="4">MED-G168</strain>
    </source>
</reference>
<dbReference type="SUPFAM" id="SSF55961">
    <property type="entry name" value="Bet v1-like"/>
    <property type="match status" value="1"/>
</dbReference>
<accession>A0A520LT36</accession>
<dbReference type="InterPro" id="IPR023393">
    <property type="entry name" value="START-like_dom_sf"/>
</dbReference>
<organism evidence="4 5">
    <name type="scientific">SAR86 cluster bacterium</name>
    <dbReference type="NCBI Taxonomy" id="2030880"/>
    <lineage>
        <taxon>Bacteria</taxon>
        <taxon>Pseudomonadati</taxon>
        <taxon>Pseudomonadota</taxon>
        <taxon>Gammaproteobacteria</taxon>
        <taxon>SAR86 cluster</taxon>
    </lineage>
</organism>
<dbReference type="InterPro" id="IPR005031">
    <property type="entry name" value="COQ10_START"/>
</dbReference>
<evidence type="ECO:0000256" key="2">
    <source>
        <dbReference type="ARBA" id="ARBA00022649"/>
    </source>
</evidence>
<comment type="similarity">
    <text evidence="1">Belongs to the ribosome association toxin RatA family.</text>
</comment>
<protein>
    <recommendedName>
        <fullName evidence="3">Coenzyme Q-binding protein COQ10 START domain-containing protein</fullName>
    </recommendedName>
</protein>
<name>A0A520LT36_9GAMM</name>
<dbReference type="AlphaFoldDB" id="A0A520LT36"/>
<evidence type="ECO:0000313" key="5">
    <source>
        <dbReference type="Proteomes" id="UP000319023"/>
    </source>
</evidence>
<proteinExistence type="inferred from homology"/>
<dbReference type="EMBL" id="SHBN01000013">
    <property type="protein sequence ID" value="RZO12156.1"/>
    <property type="molecule type" value="Genomic_DNA"/>
</dbReference>
<dbReference type="Gene3D" id="3.30.530.20">
    <property type="match status" value="1"/>
</dbReference>
<comment type="caution">
    <text evidence="4">The sequence shown here is derived from an EMBL/GenBank/DDBJ whole genome shotgun (WGS) entry which is preliminary data.</text>
</comment>
<gene>
    <name evidence="4" type="ORF">EVB01_01095</name>
</gene>
<keyword evidence="2" id="KW-1277">Toxin-antitoxin system</keyword>
<evidence type="ECO:0000259" key="3">
    <source>
        <dbReference type="Pfam" id="PF03364"/>
    </source>
</evidence>
<dbReference type="Proteomes" id="UP000319023">
    <property type="component" value="Unassembled WGS sequence"/>
</dbReference>